<evidence type="ECO:0000256" key="9">
    <source>
        <dbReference type="RuleBase" id="RU003814"/>
    </source>
</evidence>
<evidence type="ECO:0000256" key="7">
    <source>
        <dbReference type="ARBA" id="ARBA00044356"/>
    </source>
</evidence>
<dbReference type="GeneID" id="23611461"/>
<keyword evidence="4 10" id="KW-0396">Initiation factor</keyword>
<evidence type="ECO:0000256" key="5">
    <source>
        <dbReference type="ARBA" id="ARBA00022917"/>
    </source>
</evidence>
<dbReference type="KEGG" id="apro:F751_0070"/>
<comment type="subcellular location">
    <subcellularLocation>
        <location evidence="1">Cytoplasm</location>
        <location evidence="1">Cytosol</location>
    </subcellularLocation>
</comment>
<evidence type="ECO:0000256" key="3">
    <source>
        <dbReference type="ARBA" id="ARBA00022490"/>
    </source>
</evidence>
<proteinExistence type="inferred from homology"/>
<reference evidence="10 11" key="1">
    <citation type="journal article" date="2014" name="BMC Genomics">
        <title>Oil accumulation mechanisms of the oleaginous microalga Chlorella protothecoides revealed through its genome, transcriptomes, and proteomes.</title>
        <authorList>
            <person name="Gao C."/>
            <person name="Wang Y."/>
            <person name="Shen Y."/>
            <person name="Yan D."/>
            <person name="He X."/>
            <person name="Dai J."/>
            <person name="Wu Q."/>
        </authorList>
    </citation>
    <scope>NUCLEOTIDE SEQUENCE [LARGE SCALE GENOMIC DNA]</scope>
    <source>
        <strain evidence="10 11">0710</strain>
    </source>
</reference>
<dbReference type="AlphaFoldDB" id="A0A087S9X6"/>
<comment type="caution">
    <text evidence="10">The sequence shown here is derived from an EMBL/GenBank/DDBJ whole genome shotgun (WGS) entry which is preliminary data.</text>
</comment>
<dbReference type="GO" id="GO:0003743">
    <property type="term" value="F:translation initiation factor activity"/>
    <property type="evidence" value="ECO:0007669"/>
    <property type="project" value="UniProtKB-KW"/>
</dbReference>
<dbReference type="GO" id="GO:0005829">
    <property type="term" value="C:cytosol"/>
    <property type="evidence" value="ECO:0007669"/>
    <property type="project" value="UniProtKB-SubCell"/>
</dbReference>
<dbReference type="Gene3D" id="3.40.50.10470">
    <property type="entry name" value="Translation initiation factor eif-2b, domain 2"/>
    <property type="match status" value="1"/>
</dbReference>
<evidence type="ECO:0000256" key="2">
    <source>
        <dbReference type="ARBA" id="ARBA00007251"/>
    </source>
</evidence>
<dbReference type="Proteomes" id="UP000028924">
    <property type="component" value="Unassembled WGS sequence"/>
</dbReference>
<dbReference type="InterPro" id="IPR037171">
    <property type="entry name" value="NagB/RpiA_transferase-like"/>
</dbReference>
<protein>
    <recommendedName>
        <fullName evidence="6">Translation initiation factor eIF2B subunit delta</fullName>
    </recommendedName>
    <alternativeName>
        <fullName evidence="7">eIF2B GDP-GTP exchange factor subunit delta</fullName>
    </alternativeName>
</protein>
<comment type="similarity">
    <text evidence="2 9">Belongs to the eIF-2B alpha/beta/delta subunits family.</text>
</comment>
<keyword evidence="3" id="KW-0963">Cytoplasm</keyword>
<dbReference type="OrthoDB" id="10254737at2759"/>
<organism evidence="10 11">
    <name type="scientific">Auxenochlorella protothecoides</name>
    <name type="common">Green microalga</name>
    <name type="synonym">Chlorella protothecoides</name>
    <dbReference type="NCBI Taxonomy" id="3075"/>
    <lineage>
        <taxon>Eukaryota</taxon>
        <taxon>Viridiplantae</taxon>
        <taxon>Chlorophyta</taxon>
        <taxon>core chlorophytes</taxon>
        <taxon>Trebouxiophyceae</taxon>
        <taxon>Chlorellales</taxon>
        <taxon>Chlorellaceae</taxon>
        <taxon>Auxenochlorella</taxon>
    </lineage>
</organism>
<evidence type="ECO:0000256" key="1">
    <source>
        <dbReference type="ARBA" id="ARBA00004514"/>
    </source>
</evidence>
<dbReference type="STRING" id="3075.A0A087S9X6"/>
<dbReference type="RefSeq" id="XP_011401552.1">
    <property type="nucleotide sequence ID" value="XM_011403250.1"/>
</dbReference>
<evidence type="ECO:0000313" key="10">
    <source>
        <dbReference type="EMBL" id="KFM22530.1"/>
    </source>
</evidence>
<dbReference type="InterPro" id="IPR000649">
    <property type="entry name" value="IF-2B-related"/>
</dbReference>
<name>A0A087S9X6_AUXPR</name>
<comment type="subunit">
    <text evidence="8">Component of the translation initiation factor 2B (eIF2B) complex which is a heterodecamer of two sets of five different subunits: alpha, beta, gamma, delta and epsilon. Subunits alpha, beta and delta comprise a regulatory subcomplex and subunits epsilon and gamma comprise a catalytic subcomplex. Within the complex, the hexameric regulatory complex resides at the center, with the two heterodimeric catalytic subcomplexes bound on opposite sides.</text>
</comment>
<dbReference type="PANTHER" id="PTHR10233">
    <property type="entry name" value="TRANSLATION INITIATION FACTOR EIF-2B"/>
    <property type="match status" value="1"/>
</dbReference>
<sequence>LFAHLPRHHEVDVAGVVARGTAAALPLPAIQLGLTLAQGSLRGANARCIAMLDVFRQVVLEFRSAGGREFARELNPLLNSVISFLVFCRPLSVSMGAAIKHVKAAVEKLKLEPSAKERLLGVISSFVQEKILFAGDHLAGEAAKRIQSDDVVLTYGYSSVVAAVLLRAAAAGTPFAVVVADARPLLEGRRMLRALLAARVPAQYVALNGLSFVLPRVTKVLLGAGAVLSNGAVLARAGSAAVAMAASAAHVPVLVAAETYKFHERVQLDSITHNELGDPDLLVEMPGGEKAWLEGWREQEGLGLLSLMYDTMPAQFVSMVITEVGAIPPTSVPVILREQRADGNMA</sequence>
<accession>A0A087S9X6</accession>
<dbReference type="SUPFAM" id="SSF100950">
    <property type="entry name" value="NagB/RpiA/CoA transferase-like"/>
    <property type="match status" value="1"/>
</dbReference>
<keyword evidence="11" id="KW-1185">Reference proteome</keyword>
<dbReference type="PANTHER" id="PTHR10233:SF14">
    <property type="entry name" value="TRANSLATION INITIATION FACTOR EIF-2B SUBUNIT DELTA"/>
    <property type="match status" value="1"/>
</dbReference>
<keyword evidence="5" id="KW-0648">Protein biosynthesis</keyword>
<dbReference type="InterPro" id="IPR042529">
    <property type="entry name" value="IF_2B-like_C"/>
</dbReference>
<evidence type="ECO:0000256" key="4">
    <source>
        <dbReference type="ARBA" id="ARBA00022540"/>
    </source>
</evidence>
<dbReference type="Pfam" id="PF01008">
    <property type="entry name" value="IF-2B"/>
    <property type="match status" value="1"/>
</dbReference>
<feature type="non-terminal residue" evidence="10">
    <location>
        <position position="1"/>
    </location>
</feature>
<evidence type="ECO:0000256" key="6">
    <source>
        <dbReference type="ARBA" id="ARBA00044147"/>
    </source>
</evidence>
<dbReference type="eggNOG" id="KOG1467">
    <property type="taxonomic scope" value="Eukaryota"/>
</dbReference>
<evidence type="ECO:0000256" key="8">
    <source>
        <dbReference type="ARBA" id="ARBA00046432"/>
    </source>
</evidence>
<gene>
    <name evidence="10" type="ORF">F751_0070</name>
</gene>
<dbReference type="EMBL" id="APJO01001188">
    <property type="protein sequence ID" value="KFM22530.1"/>
    <property type="molecule type" value="Genomic_DNA"/>
</dbReference>
<evidence type="ECO:0000313" key="11">
    <source>
        <dbReference type="Proteomes" id="UP000028924"/>
    </source>
</evidence>